<reference evidence="1 2" key="1">
    <citation type="submission" date="2015-07" db="EMBL/GenBank/DDBJ databases">
        <title>Genome analysis of myxobacterium Chondromyces crocatus Cm c5 reveals a high potential for natural compound synthesis and the genetic basis for the loss of fruiting body formation.</title>
        <authorList>
            <person name="Zaburannyi N."/>
            <person name="Bunk B."/>
            <person name="Maier J."/>
            <person name="Overmann J."/>
            <person name="Mueller R."/>
        </authorList>
    </citation>
    <scope>NUCLEOTIDE SEQUENCE [LARGE SCALE GENOMIC DNA]</scope>
    <source>
        <strain evidence="1 2">Cm c5</strain>
    </source>
</reference>
<dbReference type="STRING" id="52.CMC5_034790"/>
<dbReference type="KEGG" id="ccro:CMC5_034790"/>
<name>A0A0K1EF63_CHOCO</name>
<keyword evidence="2" id="KW-1185">Reference proteome</keyword>
<evidence type="ECO:0008006" key="3">
    <source>
        <dbReference type="Google" id="ProtNLM"/>
    </source>
</evidence>
<dbReference type="Proteomes" id="UP000067626">
    <property type="component" value="Chromosome"/>
</dbReference>
<evidence type="ECO:0000313" key="2">
    <source>
        <dbReference type="Proteomes" id="UP000067626"/>
    </source>
</evidence>
<proteinExistence type="predicted"/>
<protein>
    <recommendedName>
        <fullName evidence="3">Stress-response A/B barrel domain-containing protein</fullName>
    </recommendedName>
</protein>
<dbReference type="RefSeq" id="WP_050431442.1">
    <property type="nucleotide sequence ID" value="NZ_CP012159.1"/>
</dbReference>
<dbReference type="EMBL" id="CP012159">
    <property type="protein sequence ID" value="AKT39332.1"/>
    <property type="molecule type" value="Genomic_DNA"/>
</dbReference>
<accession>A0A0K1EF63</accession>
<sequence length="109" mass="12407">MYIARWHFTAREGQTNACITHLRKWAIDVGDRIGWKPSAIRFIQGAIGEGEGRIELEVQLDSLSDLEGAWSDMKGVPYHAQHQRELEGLLVPGSVHWTVHRIVDFSVEE</sequence>
<dbReference type="AlphaFoldDB" id="A0A0K1EF63"/>
<gene>
    <name evidence="1" type="ORF">CMC5_034790</name>
</gene>
<dbReference type="OrthoDB" id="5513452at2"/>
<evidence type="ECO:0000313" key="1">
    <source>
        <dbReference type="EMBL" id="AKT39332.1"/>
    </source>
</evidence>
<organism evidence="1 2">
    <name type="scientific">Chondromyces crocatus</name>
    <dbReference type="NCBI Taxonomy" id="52"/>
    <lineage>
        <taxon>Bacteria</taxon>
        <taxon>Pseudomonadati</taxon>
        <taxon>Myxococcota</taxon>
        <taxon>Polyangia</taxon>
        <taxon>Polyangiales</taxon>
        <taxon>Polyangiaceae</taxon>
        <taxon>Chondromyces</taxon>
    </lineage>
</organism>